<gene>
    <name evidence="1" type="ORF">I6J18_21700</name>
</gene>
<dbReference type="RefSeq" id="WP_201647725.1">
    <property type="nucleotide sequence ID" value="NZ_CP068053.1"/>
</dbReference>
<dbReference type="KEGG" id="ppsr:I6J18_21700"/>
<sequence>MKWVPKDITMYKQAKEYVDSALLTAVPLSFNEEMEQSAVMNEFMTGLNFELEKQFKGRILIIPQLVYLEDEGNRVDLVKPVTTVLRKKGFKHVFLLTSDEEWSVEQELEAEVFLIPLLDPETEDGEVRVLAKERAQEIGESFKEIWNNEQKNRQNNTVIKI</sequence>
<evidence type="ECO:0000313" key="1">
    <source>
        <dbReference type="EMBL" id="QQT00161.1"/>
    </source>
</evidence>
<dbReference type="InterPro" id="IPR019615">
    <property type="entry name" value="DUF2487"/>
</dbReference>
<proteinExistence type="predicted"/>
<dbReference type="AlphaFoldDB" id="A0A974S066"/>
<name>A0A974S066_PERPY</name>
<keyword evidence="2" id="KW-1185">Reference proteome</keyword>
<organism evidence="1 2">
    <name type="scientific">Peribacillus psychrosaccharolyticus</name>
    <name type="common">Bacillus psychrosaccharolyticus</name>
    <dbReference type="NCBI Taxonomy" id="1407"/>
    <lineage>
        <taxon>Bacteria</taxon>
        <taxon>Bacillati</taxon>
        <taxon>Bacillota</taxon>
        <taxon>Bacilli</taxon>
        <taxon>Bacillales</taxon>
        <taxon>Bacillaceae</taxon>
        <taxon>Peribacillus</taxon>
    </lineage>
</organism>
<evidence type="ECO:0000313" key="2">
    <source>
        <dbReference type="Proteomes" id="UP000595254"/>
    </source>
</evidence>
<protein>
    <submittedName>
        <fullName evidence="1">DUF2487 family protein</fullName>
    </submittedName>
</protein>
<dbReference type="Pfam" id="PF10673">
    <property type="entry name" value="DUF2487"/>
    <property type="match status" value="1"/>
</dbReference>
<dbReference type="Proteomes" id="UP000595254">
    <property type="component" value="Chromosome"/>
</dbReference>
<reference evidence="1 2" key="1">
    <citation type="submission" date="2021-01" db="EMBL/GenBank/DDBJ databases">
        <title>FDA dAtabase for Regulatory Grade micrObial Sequences (FDA-ARGOS): Supporting development and validation of Infectious Disease Dx tests.</title>
        <authorList>
            <person name="Nelson B."/>
            <person name="Plummer A."/>
            <person name="Tallon L."/>
            <person name="Sadzewicz L."/>
            <person name="Zhao X."/>
            <person name="Boylan J."/>
            <person name="Ott S."/>
            <person name="Bowen H."/>
            <person name="Vavikolanu K."/>
            <person name="Mehta A."/>
            <person name="Aluvathingal J."/>
            <person name="Nadendla S."/>
            <person name="Myers T."/>
            <person name="Yan Y."/>
            <person name="Sichtig H."/>
        </authorList>
    </citation>
    <scope>NUCLEOTIDE SEQUENCE [LARGE SCALE GENOMIC DNA]</scope>
    <source>
        <strain evidence="1 2">FDAARGOS_1161</strain>
    </source>
</reference>
<dbReference type="EMBL" id="CP068053">
    <property type="protein sequence ID" value="QQT00161.1"/>
    <property type="molecule type" value="Genomic_DNA"/>
</dbReference>
<accession>A0A974S066</accession>